<protein>
    <submittedName>
        <fullName evidence="2">Type 2 lantibiotic biosynthesis protein LanM</fullName>
    </submittedName>
</protein>
<proteinExistence type="predicted"/>
<dbReference type="AlphaFoldDB" id="A0A2T6C1I2"/>
<evidence type="ECO:0000313" key="3">
    <source>
        <dbReference type="Proteomes" id="UP000244090"/>
    </source>
</evidence>
<dbReference type="Pfam" id="PF13575">
    <property type="entry name" value="DUF4135"/>
    <property type="match status" value="1"/>
</dbReference>
<evidence type="ECO:0000259" key="1">
    <source>
        <dbReference type="Pfam" id="PF13575"/>
    </source>
</evidence>
<organism evidence="2 3">
    <name type="scientific">Kordia periserrulae</name>
    <dbReference type="NCBI Taxonomy" id="701523"/>
    <lineage>
        <taxon>Bacteria</taxon>
        <taxon>Pseudomonadati</taxon>
        <taxon>Bacteroidota</taxon>
        <taxon>Flavobacteriia</taxon>
        <taxon>Flavobacteriales</taxon>
        <taxon>Flavobacteriaceae</taxon>
        <taxon>Kordia</taxon>
    </lineage>
</organism>
<dbReference type="RefSeq" id="WP_108114371.1">
    <property type="nucleotide sequence ID" value="NZ_QBKT01000003.1"/>
</dbReference>
<comment type="caution">
    <text evidence="2">The sequence shown here is derived from an EMBL/GenBank/DDBJ whole genome shotgun (WGS) entry which is preliminary data.</text>
</comment>
<dbReference type="InterPro" id="IPR017146">
    <property type="entry name" value="Lanti_2_LanM"/>
</dbReference>
<feature type="domain" description="Lantibiotic biosynthesis protein dehydration" evidence="1">
    <location>
        <begin position="83"/>
        <end position="461"/>
    </location>
</feature>
<sequence>MQTTPHTPHADFFDLTTVKALVSQNSVLKNKLLHELNRFMYVQNERILYDCFDKYKAQHTHAKFSTFVTDFPHTRETIIKENYPHANTLLTRQETKLEAFVATLLSQFAVDKKALYNAKILSESTARVSNINIGLGDFHHGKSTTIVEIDKQQKIVYKPSNGEVTTAYHAFLKWISEYLDMGDFGYKTYNKGSYHWQEFVTYESLKSSDEIAKYYHRAGILLAVTYVLNASDFHYENLIVHNATPILIDHETIIQPKIYDNLKKFFKAFDKETEQDTVLSSLLLPNQGNDKGFPVGMCGFGCSKETHLEGFKKMSIHEFTNDWKIVTKMTKQDFIKNNVPEYRGEKQFVDKYAKELLQGFEACYQLFMTHRDFLLFDKKTPIKHFEAKTLRFIWRPTNVYVKILEYMKLPKNLTDKKNYAKKIEEYLSVAFKNVPEDSELHLILKSEIHQMLQGDVPYFEIDASSRDLKTEFGVLQNFFEFSCVENLERKLQKLSTEDLAHQKKLILQSIAL</sequence>
<evidence type="ECO:0000313" key="2">
    <source>
        <dbReference type="EMBL" id="PTX62159.1"/>
    </source>
</evidence>
<gene>
    <name evidence="2" type="ORF">C8N46_103257</name>
</gene>
<dbReference type="Proteomes" id="UP000244090">
    <property type="component" value="Unassembled WGS sequence"/>
</dbReference>
<dbReference type="InterPro" id="IPR025410">
    <property type="entry name" value="Lant_dehyd"/>
</dbReference>
<keyword evidence="3" id="KW-1185">Reference proteome</keyword>
<accession>A0A2T6C1I2</accession>
<reference evidence="2 3" key="1">
    <citation type="submission" date="2018-04" db="EMBL/GenBank/DDBJ databases">
        <title>Genomic Encyclopedia of Archaeal and Bacterial Type Strains, Phase II (KMG-II): from individual species to whole genera.</title>
        <authorList>
            <person name="Goeker M."/>
        </authorList>
    </citation>
    <scope>NUCLEOTIDE SEQUENCE [LARGE SCALE GENOMIC DNA]</scope>
    <source>
        <strain evidence="2 3">DSM 25731</strain>
    </source>
</reference>
<dbReference type="EMBL" id="QBKT01000003">
    <property type="protein sequence ID" value="PTX62159.1"/>
    <property type="molecule type" value="Genomic_DNA"/>
</dbReference>
<dbReference type="OrthoDB" id="9148343at2"/>
<dbReference type="NCBIfam" id="TIGR03897">
    <property type="entry name" value="lanti_2_LanM"/>
    <property type="match status" value="1"/>
</dbReference>
<name>A0A2T6C1I2_9FLAO</name>